<reference evidence="1 2" key="1">
    <citation type="submission" date="2024-04" db="EMBL/GenBank/DDBJ databases">
        <title>Draft genome sequence of Halopseudomonas sabulinigri NBRC 116187.</title>
        <authorList>
            <person name="Miyakawa T."/>
            <person name="Kusuya Y."/>
            <person name="Miura T."/>
        </authorList>
    </citation>
    <scope>NUCLEOTIDE SEQUENCE [LARGE SCALE GENOMIC DNA]</scope>
    <source>
        <strain evidence="1 2">4NH20-0042</strain>
    </source>
</reference>
<comment type="caution">
    <text evidence="1">The sequence shown here is derived from an EMBL/GenBank/DDBJ whole genome shotgun (WGS) entry which is preliminary data.</text>
</comment>
<organism evidence="1 2">
    <name type="scientific">Halopseudomonas sabulinigri</name>
    <dbReference type="NCBI Taxonomy" id="472181"/>
    <lineage>
        <taxon>Bacteria</taxon>
        <taxon>Pseudomonadati</taxon>
        <taxon>Pseudomonadota</taxon>
        <taxon>Gammaproteobacteria</taxon>
        <taxon>Pseudomonadales</taxon>
        <taxon>Pseudomonadaceae</taxon>
        <taxon>Halopseudomonas</taxon>
    </lineage>
</organism>
<sequence length="78" mass="8067">MQPNQPELCPLCGNANQCSLATASQAAAPCWCFSTPVSKAALARVPAEQIDKACLCPNCAAGLEAAEPVTVDPAPQRR</sequence>
<accession>A0ABP9ZSX9</accession>
<dbReference type="EMBL" id="BAABWD010000003">
    <property type="protein sequence ID" value="GAA6132578.1"/>
    <property type="molecule type" value="Genomic_DNA"/>
</dbReference>
<evidence type="ECO:0000313" key="1">
    <source>
        <dbReference type="EMBL" id="GAA6132578.1"/>
    </source>
</evidence>
<gene>
    <name evidence="1" type="ORF">NBRC116187_29380</name>
</gene>
<dbReference type="Pfam" id="PF14375">
    <property type="entry name" value="Cys_rich_CWC"/>
    <property type="match status" value="1"/>
</dbReference>
<protein>
    <submittedName>
        <fullName evidence="1">Cysteine-rich CWC family protein</fullName>
    </submittedName>
</protein>
<evidence type="ECO:0000313" key="2">
    <source>
        <dbReference type="Proteomes" id="UP001486808"/>
    </source>
</evidence>
<name>A0ABP9ZSX9_9GAMM</name>
<dbReference type="RefSeq" id="WP_353389366.1">
    <property type="nucleotide sequence ID" value="NZ_BAABWD010000003.1"/>
</dbReference>
<proteinExistence type="predicted"/>
<keyword evidence="2" id="KW-1185">Reference proteome</keyword>
<dbReference type="Proteomes" id="UP001486808">
    <property type="component" value="Unassembled WGS sequence"/>
</dbReference>
<dbReference type="InterPro" id="IPR032720">
    <property type="entry name" value="Cys_rich_CWC"/>
</dbReference>